<keyword evidence="1" id="KW-0812">Transmembrane</keyword>
<sequence length="132" mass="14740">MVHGYVLRAIVCWTILLLHVATIIAAPFLIVNFEHAMQVILILMPLTGLYVGVVVNFYSRDGIADDQESFSLQFSALTIFLVFTFSVAVIGVQYLYYGGRVETLEQLKRAVGIIDTALGVYSGFMIKRLFRG</sequence>
<organism evidence="2 3">
    <name type="scientific">Tardiphaga alba</name>
    <dbReference type="NCBI Taxonomy" id="340268"/>
    <lineage>
        <taxon>Bacteria</taxon>
        <taxon>Pseudomonadati</taxon>
        <taxon>Pseudomonadota</taxon>
        <taxon>Alphaproteobacteria</taxon>
        <taxon>Hyphomicrobiales</taxon>
        <taxon>Nitrobacteraceae</taxon>
        <taxon>Tardiphaga</taxon>
    </lineage>
</organism>
<feature type="transmembrane region" description="Helical" evidence="1">
    <location>
        <begin position="70"/>
        <end position="97"/>
    </location>
</feature>
<gene>
    <name evidence="2" type="ORF">RPMA_07175</name>
</gene>
<evidence type="ECO:0000256" key="1">
    <source>
        <dbReference type="SAM" id="Phobius"/>
    </source>
</evidence>
<keyword evidence="1" id="KW-0472">Membrane</keyword>
<keyword evidence="3" id="KW-1185">Reference proteome</keyword>
<protein>
    <submittedName>
        <fullName evidence="2">Uncharacterized protein</fullName>
    </submittedName>
</protein>
<dbReference type="EMBL" id="CP036498">
    <property type="protein sequence ID" value="QUS38641.1"/>
    <property type="molecule type" value="Genomic_DNA"/>
</dbReference>
<feature type="transmembrane region" description="Helical" evidence="1">
    <location>
        <begin position="36"/>
        <end position="58"/>
    </location>
</feature>
<dbReference type="RefSeq" id="WP_211912176.1">
    <property type="nucleotide sequence ID" value="NZ_CP036498.1"/>
</dbReference>
<keyword evidence="1" id="KW-1133">Transmembrane helix</keyword>
<name>A0ABX8A4N7_9BRAD</name>
<proteinExistence type="predicted"/>
<feature type="transmembrane region" description="Helical" evidence="1">
    <location>
        <begin position="7"/>
        <end position="30"/>
    </location>
</feature>
<accession>A0ABX8A4N7</accession>
<dbReference type="Proteomes" id="UP000682843">
    <property type="component" value="Chromosome"/>
</dbReference>
<evidence type="ECO:0000313" key="2">
    <source>
        <dbReference type="EMBL" id="QUS38641.1"/>
    </source>
</evidence>
<evidence type="ECO:0000313" key="3">
    <source>
        <dbReference type="Proteomes" id="UP000682843"/>
    </source>
</evidence>
<reference evidence="2 3" key="1">
    <citation type="submission" date="2019-02" db="EMBL/GenBank/DDBJ databases">
        <title>Emended description of the genus Rhodopseudomonas and description of Rhodopseudomonas albus sp. nov., a non-phototrophic, heavy-metal-tolerant bacterium isolated from garden soil.</title>
        <authorList>
            <person name="Bao Z."/>
            <person name="Cao W.W."/>
            <person name="Sato Y."/>
            <person name="Nishizawa T."/>
            <person name="Zhao J."/>
            <person name="Guo Y."/>
            <person name="Ohta H."/>
        </authorList>
    </citation>
    <scope>NUCLEOTIDE SEQUENCE [LARGE SCALE GENOMIC DNA]</scope>
    <source>
        <strain evidence="2 3">SK50-23</strain>
    </source>
</reference>